<proteinExistence type="predicted"/>
<gene>
    <name evidence="8" type="ORF">BaRGS_00002043</name>
</gene>
<feature type="domain" description="C-type lectin" evidence="6">
    <location>
        <begin position="31"/>
        <end position="156"/>
    </location>
</feature>
<evidence type="ECO:0000313" key="9">
    <source>
        <dbReference type="Proteomes" id="UP001519460"/>
    </source>
</evidence>
<dbReference type="InterPro" id="IPR051663">
    <property type="entry name" value="CLec_Tetranectin-domain"/>
</dbReference>
<feature type="compositionally biased region" description="Basic and acidic residues" evidence="3">
    <location>
        <begin position="514"/>
        <end position="527"/>
    </location>
</feature>
<feature type="transmembrane region" description="Helical" evidence="4">
    <location>
        <begin position="395"/>
        <end position="415"/>
    </location>
</feature>
<comment type="caution">
    <text evidence="8">The sequence shown here is derived from an EMBL/GenBank/DDBJ whole genome shotgun (WGS) entry which is preliminary data.</text>
</comment>
<dbReference type="PANTHER" id="PTHR22799">
    <property type="entry name" value="TETRANECTIN-RELATED"/>
    <property type="match status" value="1"/>
</dbReference>
<dbReference type="InterPro" id="IPR016187">
    <property type="entry name" value="CTDL_fold"/>
</dbReference>
<feature type="compositionally biased region" description="Basic and acidic residues" evidence="3">
    <location>
        <begin position="459"/>
        <end position="469"/>
    </location>
</feature>
<evidence type="ECO:0000256" key="4">
    <source>
        <dbReference type="SAM" id="Phobius"/>
    </source>
</evidence>
<sequence length="566" mass="62580">MRSKLPKVSVVVCLTQICILHVQGDCGYERIDDLCYTTSSSSQIISEQIQDCLRDNGILAEPLTSEQNQNIKGYLCDGGTLQNKATSYVFGLRYNRQTQKWRFSNSSVDLNYSDWQSNKPVGLERFLHCAEYVTGSGGQCKWNNIECQISRYAVCQKKLAGCLGQTPCYNGGDCMGNKTCCAHKAPSCTCPSGVFGPQCQYKPPSVPPRNNCPEYVSENAMLRCTCTATDLGNPTAEVGWTAPLFASPTPSLQISNVTRDMDKRQYTCELRWTLGGAAPVRLSSTYLLQVAYGPSGAGHQIEGPRVFHTDGLRPLTLTCLYEPDDVYPRNPVIMWTGVTCNQGQSSSKCSDQGREVNCILQNRHSKKFSSAAFTLNVKIHTAAIGKIRKGDDLPAVYAAAFAGAPFVLAALAALVQAAHRRWRHRERADGVTRRALHESEETQKPRRRTKMKPTMVEASDERLRERDSREFLEPQHASADHLHSVMPLCHSLGSEPEPGQKDDGWLKSINPDHVGSEPEPGQKDDGWLKSINPDHVGSEPEPGQKDDAWLKSINPDHLGSEPEPDH</sequence>
<organism evidence="8 9">
    <name type="scientific">Batillaria attramentaria</name>
    <dbReference type="NCBI Taxonomy" id="370345"/>
    <lineage>
        <taxon>Eukaryota</taxon>
        <taxon>Metazoa</taxon>
        <taxon>Spiralia</taxon>
        <taxon>Lophotrochozoa</taxon>
        <taxon>Mollusca</taxon>
        <taxon>Gastropoda</taxon>
        <taxon>Caenogastropoda</taxon>
        <taxon>Sorbeoconcha</taxon>
        <taxon>Cerithioidea</taxon>
        <taxon>Batillariidae</taxon>
        <taxon>Batillaria</taxon>
    </lineage>
</organism>
<keyword evidence="4" id="KW-0812">Transmembrane</keyword>
<feature type="signal peptide" evidence="5">
    <location>
        <begin position="1"/>
        <end position="24"/>
    </location>
</feature>
<dbReference type="PROSITE" id="PS50041">
    <property type="entry name" value="C_TYPE_LECTIN_2"/>
    <property type="match status" value="1"/>
</dbReference>
<dbReference type="CDD" id="cd00037">
    <property type="entry name" value="CLECT"/>
    <property type="match status" value="1"/>
</dbReference>
<name>A0ABD0M5X5_9CAEN</name>
<keyword evidence="1" id="KW-0430">Lectin</keyword>
<dbReference type="PANTHER" id="PTHR22799:SF6">
    <property type="entry name" value="C-TYPE LECTIN DOMAIN FAMILY 4 MEMBER M-LIKE"/>
    <property type="match status" value="1"/>
</dbReference>
<feature type="region of interest" description="Disordered" evidence="3">
    <location>
        <begin position="488"/>
        <end position="566"/>
    </location>
</feature>
<dbReference type="PROSITE" id="PS00615">
    <property type="entry name" value="C_TYPE_LECTIN_1"/>
    <property type="match status" value="1"/>
</dbReference>
<protein>
    <submittedName>
        <fullName evidence="8">Uncharacterized protein</fullName>
    </submittedName>
</protein>
<evidence type="ECO:0000256" key="5">
    <source>
        <dbReference type="SAM" id="SignalP"/>
    </source>
</evidence>
<keyword evidence="4" id="KW-0472">Membrane</keyword>
<keyword evidence="9" id="KW-1185">Reference proteome</keyword>
<dbReference type="InterPro" id="IPR000742">
    <property type="entry name" value="EGF"/>
</dbReference>
<evidence type="ECO:0000259" key="6">
    <source>
        <dbReference type="PROSITE" id="PS50041"/>
    </source>
</evidence>
<dbReference type="GO" id="GO:0030246">
    <property type="term" value="F:carbohydrate binding"/>
    <property type="evidence" value="ECO:0007669"/>
    <property type="project" value="UniProtKB-KW"/>
</dbReference>
<keyword evidence="2" id="KW-1015">Disulfide bond</keyword>
<keyword evidence="5" id="KW-0732">Signal</keyword>
<dbReference type="InterPro" id="IPR018378">
    <property type="entry name" value="C-type_lectin_CS"/>
</dbReference>
<keyword evidence="4" id="KW-1133">Transmembrane helix</keyword>
<dbReference type="PROSITE" id="PS50835">
    <property type="entry name" value="IG_LIKE"/>
    <property type="match status" value="1"/>
</dbReference>
<accession>A0ABD0M5X5</accession>
<dbReference type="Pfam" id="PF00059">
    <property type="entry name" value="Lectin_C"/>
    <property type="match status" value="1"/>
</dbReference>
<dbReference type="SUPFAM" id="SSF56436">
    <property type="entry name" value="C-type lectin-like"/>
    <property type="match status" value="1"/>
</dbReference>
<dbReference type="InterPro" id="IPR001304">
    <property type="entry name" value="C-type_lectin-like"/>
</dbReference>
<feature type="region of interest" description="Disordered" evidence="3">
    <location>
        <begin position="425"/>
        <end position="469"/>
    </location>
</feature>
<evidence type="ECO:0000256" key="3">
    <source>
        <dbReference type="SAM" id="MobiDB-lite"/>
    </source>
</evidence>
<feature type="domain" description="Ig-like" evidence="7">
    <location>
        <begin position="204"/>
        <end position="283"/>
    </location>
</feature>
<dbReference type="InterPro" id="IPR007110">
    <property type="entry name" value="Ig-like_dom"/>
</dbReference>
<evidence type="ECO:0000256" key="2">
    <source>
        <dbReference type="ARBA" id="ARBA00023157"/>
    </source>
</evidence>
<evidence type="ECO:0000256" key="1">
    <source>
        <dbReference type="ARBA" id="ARBA00022734"/>
    </source>
</evidence>
<feature type="compositionally biased region" description="Basic and acidic residues" evidence="3">
    <location>
        <begin position="426"/>
        <end position="444"/>
    </location>
</feature>
<evidence type="ECO:0000259" key="7">
    <source>
        <dbReference type="PROSITE" id="PS50835"/>
    </source>
</evidence>
<dbReference type="AlphaFoldDB" id="A0ABD0M5X5"/>
<dbReference type="Proteomes" id="UP001519460">
    <property type="component" value="Unassembled WGS sequence"/>
</dbReference>
<feature type="chain" id="PRO_5044831881" evidence="5">
    <location>
        <begin position="25"/>
        <end position="566"/>
    </location>
</feature>
<dbReference type="Gene3D" id="3.10.100.10">
    <property type="entry name" value="Mannose-Binding Protein A, subunit A"/>
    <property type="match status" value="1"/>
</dbReference>
<reference evidence="8 9" key="1">
    <citation type="journal article" date="2023" name="Sci. Data">
        <title>Genome assembly of the Korean intertidal mud-creeper Batillaria attramentaria.</title>
        <authorList>
            <person name="Patra A.K."/>
            <person name="Ho P.T."/>
            <person name="Jun S."/>
            <person name="Lee S.J."/>
            <person name="Kim Y."/>
            <person name="Won Y.J."/>
        </authorList>
    </citation>
    <scope>NUCLEOTIDE SEQUENCE [LARGE SCALE GENOMIC DNA]</scope>
    <source>
        <strain evidence="8">Wonlab-2016</strain>
    </source>
</reference>
<dbReference type="EMBL" id="JACVVK020000006">
    <property type="protein sequence ID" value="KAK7506568.1"/>
    <property type="molecule type" value="Genomic_DNA"/>
</dbReference>
<evidence type="ECO:0000313" key="8">
    <source>
        <dbReference type="EMBL" id="KAK7506568.1"/>
    </source>
</evidence>
<dbReference type="InterPro" id="IPR016186">
    <property type="entry name" value="C-type_lectin-like/link_sf"/>
</dbReference>
<dbReference type="PROSITE" id="PS00022">
    <property type="entry name" value="EGF_1"/>
    <property type="match status" value="1"/>
</dbReference>
<feature type="compositionally biased region" description="Basic and acidic residues" evidence="3">
    <location>
        <begin position="536"/>
        <end position="549"/>
    </location>
</feature>